<name>A0A0K2US84_LEPSM</name>
<protein>
    <submittedName>
        <fullName evidence="1">Uncharacterized protein</fullName>
    </submittedName>
</protein>
<sequence length="17" mass="1979">MPEEQFSTIIKTSNLQL</sequence>
<accession>A0A0K2US84</accession>
<dbReference type="EMBL" id="HACA01023767">
    <property type="protein sequence ID" value="CDW41128.1"/>
    <property type="molecule type" value="Transcribed_RNA"/>
</dbReference>
<reference evidence="1" key="1">
    <citation type="submission" date="2014-05" db="EMBL/GenBank/DDBJ databases">
        <authorList>
            <person name="Chronopoulou M."/>
        </authorList>
    </citation>
    <scope>NUCLEOTIDE SEQUENCE</scope>
    <source>
        <tissue evidence="1">Whole organism</tissue>
    </source>
</reference>
<proteinExistence type="predicted"/>
<dbReference type="AlphaFoldDB" id="A0A0K2US84"/>
<organism evidence="1">
    <name type="scientific">Lepeophtheirus salmonis</name>
    <name type="common">Salmon louse</name>
    <name type="synonym">Caligus salmonis</name>
    <dbReference type="NCBI Taxonomy" id="72036"/>
    <lineage>
        <taxon>Eukaryota</taxon>
        <taxon>Metazoa</taxon>
        <taxon>Ecdysozoa</taxon>
        <taxon>Arthropoda</taxon>
        <taxon>Crustacea</taxon>
        <taxon>Multicrustacea</taxon>
        <taxon>Hexanauplia</taxon>
        <taxon>Copepoda</taxon>
        <taxon>Siphonostomatoida</taxon>
        <taxon>Caligidae</taxon>
        <taxon>Lepeophtheirus</taxon>
    </lineage>
</organism>
<evidence type="ECO:0000313" key="1">
    <source>
        <dbReference type="EMBL" id="CDW41128.1"/>
    </source>
</evidence>